<evidence type="ECO:0000313" key="2">
    <source>
        <dbReference type="EMBL" id="SMP70071.1"/>
    </source>
</evidence>
<dbReference type="Pfam" id="PF13200">
    <property type="entry name" value="DUF4015"/>
    <property type="match status" value="1"/>
</dbReference>
<protein>
    <recommendedName>
        <fullName evidence="1">DUF4015 domain-containing protein</fullName>
    </recommendedName>
</protein>
<proteinExistence type="predicted"/>
<dbReference type="AlphaFoldDB" id="A0AA46AKI8"/>
<keyword evidence="3" id="KW-1185">Reference proteome</keyword>
<dbReference type="InterPro" id="IPR017853">
    <property type="entry name" value="GH"/>
</dbReference>
<evidence type="ECO:0000313" key="3">
    <source>
        <dbReference type="Proteomes" id="UP001158066"/>
    </source>
</evidence>
<dbReference type="SUPFAM" id="SSF51445">
    <property type="entry name" value="(Trans)glycosidases"/>
    <property type="match status" value="1"/>
</dbReference>
<dbReference type="InterPro" id="IPR025275">
    <property type="entry name" value="DUF4015"/>
</dbReference>
<sequence length="419" mass="47735">MGVRQTSELGQWKRHGILGVCLALALTLGMTGCQTAVRQPIYETAGAMEAWDDEELATIPVKGSDYMVQPDSSWEPFKIYREVKGIYMTGNTIGLQWRFEEILNETNQSIINAWVVDVKDDHGTMTYASGIPMVNDLGQDARVKVRDFQEAMDIMHYHDIYPIARIVTFKDVIAAAGNPHWAIQTHEGQVWRDRKQDAWLNPYNREAWDYLVDIAKEAATRGFYEVQFDYVRFPTDGPREQIDYGEAGEQETMAEAVAAFLSYAREELKPYGVYVSADIFGLVPAVTDDMRLGQHLETLAVAADILCPMAYPSHYALGTFGVAVPDLEPYPILYETMKRAVDRIEDMNTDEPKAVLRPWIQDFTASYLGRGYYQRYGAEQVRDQIRGTYDSGVNEWILWNAGNNYTWEALREDIPRNTP</sequence>
<evidence type="ECO:0000259" key="1">
    <source>
        <dbReference type="Pfam" id="PF13200"/>
    </source>
</evidence>
<name>A0AA46AKI8_9CLOT</name>
<dbReference type="PROSITE" id="PS51257">
    <property type="entry name" value="PROKAR_LIPOPROTEIN"/>
    <property type="match status" value="1"/>
</dbReference>
<dbReference type="Proteomes" id="UP001158066">
    <property type="component" value="Unassembled WGS sequence"/>
</dbReference>
<comment type="caution">
    <text evidence="2">The sequence shown here is derived from an EMBL/GenBank/DDBJ whole genome shotgun (WGS) entry which is preliminary data.</text>
</comment>
<feature type="domain" description="DUF4015" evidence="1">
    <location>
        <begin position="85"/>
        <end position="405"/>
    </location>
</feature>
<dbReference type="RefSeq" id="WP_283410713.1">
    <property type="nucleotide sequence ID" value="NZ_FXUF01000019.1"/>
</dbReference>
<accession>A0AA46AKI8</accession>
<gene>
    <name evidence="2" type="ORF">SAMN06296020_11983</name>
</gene>
<dbReference type="EMBL" id="FXUF01000019">
    <property type="protein sequence ID" value="SMP70071.1"/>
    <property type="molecule type" value="Genomic_DNA"/>
</dbReference>
<reference evidence="2" key="1">
    <citation type="submission" date="2017-05" db="EMBL/GenBank/DDBJ databases">
        <authorList>
            <person name="Varghese N."/>
            <person name="Submissions S."/>
        </authorList>
    </citation>
    <scope>NUCLEOTIDE SEQUENCE</scope>
    <source>
        <strain evidence="2">Su22</strain>
    </source>
</reference>
<dbReference type="Gene3D" id="3.20.20.80">
    <property type="entry name" value="Glycosidases"/>
    <property type="match status" value="1"/>
</dbReference>
<organism evidence="2 3">
    <name type="scientific">Anoxynatronum buryatiense</name>
    <dbReference type="NCBI Taxonomy" id="489973"/>
    <lineage>
        <taxon>Bacteria</taxon>
        <taxon>Bacillati</taxon>
        <taxon>Bacillota</taxon>
        <taxon>Clostridia</taxon>
        <taxon>Eubacteriales</taxon>
        <taxon>Clostridiaceae</taxon>
        <taxon>Anoxynatronum</taxon>
    </lineage>
</organism>